<reference evidence="2 4" key="1">
    <citation type="submission" date="2020-12" db="EMBL/GenBank/DDBJ databases">
        <title>strain FJAT-54423T represents a novel species of the genus Brevibacillus.</title>
        <authorList>
            <person name="Tang R."/>
        </authorList>
    </citation>
    <scope>NUCLEOTIDE SEQUENCE [LARGE SCALE GENOMIC DNA]</scope>
    <source>
        <strain evidence="2 4">FJAT-54423</strain>
    </source>
</reference>
<gene>
    <name evidence="2" type="ORF">JD108_18665</name>
    <name evidence="3" type="ORF">KDJ56_18605</name>
</gene>
<dbReference type="GO" id="GO:0035438">
    <property type="term" value="F:cyclic-di-GMP binding"/>
    <property type="evidence" value="ECO:0007669"/>
    <property type="project" value="InterPro"/>
</dbReference>
<evidence type="ECO:0000313" key="5">
    <source>
        <dbReference type="Proteomes" id="UP000677234"/>
    </source>
</evidence>
<dbReference type="AlphaFoldDB" id="A0A7T5JNC2"/>
<dbReference type="Gene3D" id="2.40.10.220">
    <property type="entry name" value="predicted glycosyltransferase like domains"/>
    <property type="match status" value="1"/>
</dbReference>
<dbReference type="RefSeq" id="WP_198827458.1">
    <property type="nucleotide sequence ID" value="NZ_CP066308.1"/>
</dbReference>
<reference evidence="3" key="2">
    <citation type="submission" date="2021-04" db="EMBL/GenBank/DDBJ databases">
        <title>Brevibacillus composti FJAT-54423, complete genome.</title>
        <authorList>
            <person name="Tang R."/>
        </authorList>
    </citation>
    <scope>NUCLEOTIDE SEQUENCE</scope>
    <source>
        <strain evidence="3">FJAT-54424</strain>
    </source>
</reference>
<protein>
    <submittedName>
        <fullName evidence="2">PilZ domain-containing protein</fullName>
    </submittedName>
</protein>
<dbReference type="EMBL" id="CP073708">
    <property type="protein sequence ID" value="QUO40945.1"/>
    <property type="molecule type" value="Genomic_DNA"/>
</dbReference>
<keyword evidence="5" id="KW-1185">Reference proteome</keyword>
<dbReference type="SUPFAM" id="SSF141371">
    <property type="entry name" value="PilZ domain-like"/>
    <property type="match status" value="1"/>
</dbReference>
<dbReference type="KEGG" id="bcop:JD108_18665"/>
<feature type="domain" description="PilZ" evidence="1">
    <location>
        <begin position="82"/>
        <end position="193"/>
    </location>
</feature>
<evidence type="ECO:0000313" key="4">
    <source>
        <dbReference type="Proteomes" id="UP000595847"/>
    </source>
</evidence>
<name>A0A7T5JNC2_9BACL</name>
<evidence type="ECO:0000313" key="3">
    <source>
        <dbReference type="EMBL" id="QUO40945.1"/>
    </source>
</evidence>
<dbReference type="Pfam" id="PF07238">
    <property type="entry name" value="PilZ"/>
    <property type="match status" value="1"/>
</dbReference>
<sequence>MESFLQIKKGKQFFEGSVTYGEGDLIEVVFQEALEVAVGDQLPCLLTDNYETISNFEAVVIAKEKNRLFLFHSPTMIEYREQRRRYPRFDVSLDAWIQCNSVPGQGNFSIYTQRVELTNLSLGGVALRADKPIPHEEQLIFSTELYGRQRKDGVVRAELQVIHERKDKESYYYGCKIVGIQARYFHTLRKYILERQLEERRQLKL</sequence>
<dbReference type="EMBL" id="CP066308">
    <property type="protein sequence ID" value="QQE73860.1"/>
    <property type="molecule type" value="Genomic_DNA"/>
</dbReference>
<dbReference type="Proteomes" id="UP000595847">
    <property type="component" value="Chromosome"/>
</dbReference>
<dbReference type="InterPro" id="IPR009875">
    <property type="entry name" value="PilZ_domain"/>
</dbReference>
<dbReference type="Proteomes" id="UP000677234">
    <property type="component" value="Chromosome"/>
</dbReference>
<accession>A0A7T5JNC2</accession>
<organism evidence="2 4">
    <name type="scientific">Brevibacillus composti</name>
    <dbReference type="NCBI Taxonomy" id="2796470"/>
    <lineage>
        <taxon>Bacteria</taxon>
        <taxon>Bacillati</taxon>
        <taxon>Bacillota</taxon>
        <taxon>Bacilli</taxon>
        <taxon>Bacillales</taxon>
        <taxon>Paenibacillaceae</taxon>
        <taxon>Brevibacillus</taxon>
    </lineage>
</organism>
<proteinExistence type="predicted"/>
<evidence type="ECO:0000313" key="2">
    <source>
        <dbReference type="EMBL" id="QQE73860.1"/>
    </source>
</evidence>
<evidence type="ECO:0000259" key="1">
    <source>
        <dbReference type="Pfam" id="PF07238"/>
    </source>
</evidence>